<comment type="caution">
    <text evidence="1">The sequence shown here is derived from an EMBL/GenBank/DDBJ whole genome shotgun (WGS) entry which is preliminary data.</text>
</comment>
<dbReference type="RefSeq" id="WP_185732631.1">
    <property type="nucleotide sequence ID" value="NZ_BHYK01000007.1"/>
</dbReference>
<evidence type="ECO:0000313" key="1">
    <source>
        <dbReference type="EMBL" id="GCD10053.1"/>
    </source>
</evidence>
<sequence length="164" mass="19482">MVTSIKEFIKWAKMNYWDIVENENGTVNLCNEVTGKYKVIPYEYLKFLKQIKQCISSSEKSWFLCEEEYNGGSDIEFKWNEFEILSLEAAKDDVEWKSEIQKWWDRYFPILMSVDNGYSFYAIDMESEKGLIVYGSEPEFEEVDIVADNFMEFLEMIVNKAIEI</sequence>
<keyword evidence="2" id="KW-1185">Reference proteome</keyword>
<name>A0A401UKF9_9CLOT</name>
<dbReference type="Proteomes" id="UP000287872">
    <property type="component" value="Unassembled WGS sequence"/>
</dbReference>
<reference evidence="1 2" key="1">
    <citation type="submission" date="2018-11" db="EMBL/GenBank/DDBJ databases">
        <title>Genome sequencing and assembly of Clostridium tagluense strain A121.</title>
        <authorList>
            <person name="Murakami T."/>
            <person name="Segawa T."/>
            <person name="Shcherbakova V.A."/>
            <person name="Mori H."/>
            <person name="Yoshimura Y."/>
        </authorList>
    </citation>
    <scope>NUCLEOTIDE SEQUENCE [LARGE SCALE GENOMIC DNA]</scope>
    <source>
        <strain evidence="1 2">A121</strain>
    </source>
</reference>
<accession>A0A401UKF9</accession>
<dbReference type="EMBL" id="BHYK01000007">
    <property type="protein sequence ID" value="GCD10053.1"/>
    <property type="molecule type" value="Genomic_DNA"/>
</dbReference>
<organism evidence="1 2">
    <name type="scientific">Clostridium tagluense</name>
    <dbReference type="NCBI Taxonomy" id="360422"/>
    <lineage>
        <taxon>Bacteria</taxon>
        <taxon>Bacillati</taxon>
        <taxon>Bacillota</taxon>
        <taxon>Clostridia</taxon>
        <taxon>Eubacteriales</taxon>
        <taxon>Clostridiaceae</taxon>
        <taxon>Clostridium</taxon>
    </lineage>
</organism>
<dbReference type="AlphaFoldDB" id="A0A401UKF9"/>
<protein>
    <submittedName>
        <fullName evidence="1">Uncharacterized protein</fullName>
    </submittedName>
</protein>
<gene>
    <name evidence="1" type="ORF">Ctaglu_16760</name>
</gene>
<dbReference type="SUPFAM" id="SSF160631">
    <property type="entry name" value="SMI1/KNR4-like"/>
    <property type="match status" value="1"/>
</dbReference>
<dbReference type="InterPro" id="IPR037883">
    <property type="entry name" value="Knr4/Smi1-like_sf"/>
</dbReference>
<dbReference type="Gene3D" id="3.40.1580.10">
    <property type="entry name" value="SMI1/KNR4-like"/>
    <property type="match status" value="1"/>
</dbReference>
<evidence type="ECO:0000313" key="2">
    <source>
        <dbReference type="Proteomes" id="UP000287872"/>
    </source>
</evidence>
<proteinExistence type="predicted"/>